<sequence>MARTAPTRLASEAYTAPSAAAGSAAAAPPERSLSVLRLMTWATISLSAVCFSSAVIQSQLLHKGGLRGRFDSRGAYEVAGSYSEEPDDGAALLADPGPDRSAPADSSASSPLPSDASDSDASAPSPPPSDGFGQQSQVEFLRNVKRRLKIETPIDETFWRPYARASAEGGGGSAPGVAPTNLIFVAGAEGTGHHFLTAVMMRLSELMPMTLVQEQMFQAPPMPRAARHTARRALWWQPKDRTPATFWAAVEAFHEWVQAARSLGKHPAFCARTCLRLSGMKHCSWISGMQEQREGRLLDGRFERTGRLAESG</sequence>
<evidence type="ECO:0008006" key="4">
    <source>
        <dbReference type="Google" id="ProtNLM"/>
    </source>
</evidence>
<evidence type="ECO:0000313" key="3">
    <source>
        <dbReference type="Proteomes" id="UP000013827"/>
    </source>
</evidence>
<protein>
    <recommendedName>
        <fullName evidence="4">Sulfotransferase</fullName>
    </recommendedName>
</protein>
<evidence type="ECO:0000256" key="1">
    <source>
        <dbReference type="SAM" id="MobiDB-lite"/>
    </source>
</evidence>
<organism evidence="2 3">
    <name type="scientific">Emiliania huxleyi (strain CCMP1516)</name>
    <dbReference type="NCBI Taxonomy" id="280463"/>
    <lineage>
        <taxon>Eukaryota</taxon>
        <taxon>Haptista</taxon>
        <taxon>Haptophyta</taxon>
        <taxon>Prymnesiophyceae</taxon>
        <taxon>Isochrysidales</taxon>
        <taxon>Noelaerhabdaceae</taxon>
        <taxon>Emiliania</taxon>
    </lineage>
</organism>
<dbReference type="Proteomes" id="UP000013827">
    <property type="component" value="Unassembled WGS sequence"/>
</dbReference>
<feature type="compositionally biased region" description="Low complexity" evidence="1">
    <location>
        <begin position="94"/>
        <end position="123"/>
    </location>
</feature>
<dbReference type="HOGENOM" id="CLU_892632_0_0_1"/>
<keyword evidence="3" id="KW-1185">Reference proteome</keyword>
<feature type="region of interest" description="Disordered" evidence="1">
    <location>
        <begin position="79"/>
        <end position="134"/>
    </location>
</feature>
<dbReference type="AlphaFoldDB" id="A0A0D3IV06"/>
<proteinExistence type="predicted"/>
<dbReference type="EnsemblProtists" id="EOD15091">
    <property type="protein sequence ID" value="EOD15091"/>
    <property type="gene ID" value="EMIHUDRAFT_459384"/>
</dbReference>
<name>A0A0D3IV06_EMIH1</name>
<dbReference type="KEGG" id="ehx:EMIHUDRAFT_459384"/>
<reference evidence="3" key="1">
    <citation type="journal article" date="2013" name="Nature">
        <title>Pan genome of the phytoplankton Emiliania underpins its global distribution.</title>
        <authorList>
            <person name="Read B.A."/>
            <person name="Kegel J."/>
            <person name="Klute M.J."/>
            <person name="Kuo A."/>
            <person name="Lefebvre S.C."/>
            <person name="Maumus F."/>
            <person name="Mayer C."/>
            <person name="Miller J."/>
            <person name="Monier A."/>
            <person name="Salamov A."/>
            <person name="Young J."/>
            <person name="Aguilar M."/>
            <person name="Claverie J.M."/>
            <person name="Frickenhaus S."/>
            <person name="Gonzalez K."/>
            <person name="Herman E.K."/>
            <person name="Lin Y.C."/>
            <person name="Napier J."/>
            <person name="Ogata H."/>
            <person name="Sarno A.F."/>
            <person name="Shmutz J."/>
            <person name="Schroeder D."/>
            <person name="de Vargas C."/>
            <person name="Verret F."/>
            <person name="von Dassow P."/>
            <person name="Valentin K."/>
            <person name="Van de Peer Y."/>
            <person name="Wheeler G."/>
            <person name="Dacks J.B."/>
            <person name="Delwiche C.F."/>
            <person name="Dyhrman S.T."/>
            <person name="Glockner G."/>
            <person name="John U."/>
            <person name="Richards T."/>
            <person name="Worden A.Z."/>
            <person name="Zhang X."/>
            <person name="Grigoriev I.V."/>
            <person name="Allen A.E."/>
            <person name="Bidle K."/>
            <person name="Borodovsky M."/>
            <person name="Bowler C."/>
            <person name="Brownlee C."/>
            <person name="Cock J.M."/>
            <person name="Elias M."/>
            <person name="Gladyshev V.N."/>
            <person name="Groth M."/>
            <person name="Guda C."/>
            <person name="Hadaegh A."/>
            <person name="Iglesias-Rodriguez M.D."/>
            <person name="Jenkins J."/>
            <person name="Jones B.M."/>
            <person name="Lawson T."/>
            <person name="Leese F."/>
            <person name="Lindquist E."/>
            <person name="Lobanov A."/>
            <person name="Lomsadze A."/>
            <person name="Malik S.B."/>
            <person name="Marsh M.E."/>
            <person name="Mackinder L."/>
            <person name="Mock T."/>
            <person name="Mueller-Roeber B."/>
            <person name="Pagarete A."/>
            <person name="Parker M."/>
            <person name="Probert I."/>
            <person name="Quesneville H."/>
            <person name="Raines C."/>
            <person name="Rensing S.A."/>
            <person name="Riano-Pachon D.M."/>
            <person name="Richier S."/>
            <person name="Rokitta S."/>
            <person name="Shiraiwa Y."/>
            <person name="Soanes D.M."/>
            <person name="van der Giezen M."/>
            <person name="Wahlund T.M."/>
            <person name="Williams B."/>
            <person name="Wilson W."/>
            <person name="Wolfe G."/>
            <person name="Wurch L.L."/>
        </authorList>
    </citation>
    <scope>NUCLEOTIDE SEQUENCE</scope>
</reference>
<dbReference type="PaxDb" id="2903-EOD15091"/>
<evidence type="ECO:0000313" key="2">
    <source>
        <dbReference type="EnsemblProtists" id="EOD15091"/>
    </source>
</evidence>
<accession>A0A0D3IV06</accession>
<dbReference type="RefSeq" id="XP_005767520.1">
    <property type="nucleotide sequence ID" value="XM_005767463.1"/>
</dbReference>
<reference evidence="2" key="2">
    <citation type="submission" date="2024-10" db="UniProtKB">
        <authorList>
            <consortium name="EnsemblProtists"/>
        </authorList>
    </citation>
    <scope>IDENTIFICATION</scope>
</reference>
<dbReference type="GeneID" id="17261245"/>